<sequence length="279" mass="30691">MEIAGEVHALVADLLPVTLPDASFDRRLSRVVVSFGWTELAASTWPLLERCAGARPHLWPRLAEEWLREVADRAALAVAEIELLGDVRELLRVKLVPRMPPDVAENLVSAPVGRYFDALVVIDHPKYGAPLTRSRAGLLGLRGLGGAVARTHERELADVVEHEWPLTLRHSVRVVTKPGSPYVSALLTELERFLPRPCPDGALVGVPRLDTLLLHPIASKEAVDLLPAFASAVADTHARADEPCAAGVFWWRDGTLAALDTPKARKAFGKALRRRRRDR</sequence>
<dbReference type="OrthoDB" id="3806176at2"/>
<dbReference type="AlphaFoldDB" id="A0A4R6V7K0"/>
<gene>
    <name evidence="1" type="ORF">EV190_107105</name>
</gene>
<organism evidence="1 2">
    <name type="scientific">Actinorugispora endophytica</name>
    <dbReference type="NCBI Taxonomy" id="1605990"/>
    <lineage>
        <taxon>Bacteria</taxon>
        <taxon>Bacillati</taxon>
        <taxon>Actinomycetota</taxon>
        <taxon>Actinomycetes</taxon>
        <taxon>Streptosporangiales</taxon>
        <taxon>Nocardiopsidaceae</taxon>
        <taxon>Actinorugispora</taxon>
    </lineage>
</organism>
<evidence type="ECO:0000313" key="1">
    <source>
        <dbReference type="EMBL" id="TDQ52273.1"/>
    </source>
</evidence>
<dbReference type="RefSeq" id="WP_133741619.1">
    <property type="nucleotide sequence ID" value="NZ_SNYN01000007.1"/>
</dbReference>
<protein>
    <submittedName>
        <fullName evidence="1">Uncharacterized protein</fullName>
    </submittedName>
</protein>
<dbReference type="Proteomes" id="UP000295281">
    <property type="component" value="Unassembled WGS sequence"/>
</dbReference>
<comment type="caution">
    <text evidence="1">The sequence shown here is derived from an EMBL/GenBank/DDBJ whole genome shotgun (WGS) entry which is preliminary data.</text>
</comment>
<dbReference type="EMBL" id="SNYN01000007">
    <property type="protein sequence ID" value="TDQ52273.1"/>
    <property type="molecule type" value="Genomic_DNA"/>
</dbReference>
<accession>A0A4R6V7K0</accession>
<reference evidence="1 2" key="1">
    <citation type="submission" date="2019-03" db="EMBL/GenBank/DDBJ databases">
        <title>Genomic Encyclopedia of Type Strains, Phase IV (KMG-IV): sequencing the most valuable type-strain genomes for metagenomic binning, comparative biology and taxonomic classification.</title>
        <authorList>
            <person name="Goeker M."/>
        </authorList>
    </citation>
    <scope>NUCLEOTIDE SEQUENCE [LARGE SCALE GENOMIC DNA]</scope>
    <source>
        <strain evidence="1 2">DSM 46770</strain>
    </source>
</reference>
<keyword evidence="2" id="KW-1185">Reference proteome</keyword>
<proteinExistence type="predicted"/>
<evidence type="ECO:0000313" key="2">
    <source>
        <dbReference type="Proteomes" id="UP000295281"/>
    </source>
</evidence>
<name>A0A4R6V7K0_9ACTN</name>